<comment type="caution">
    <text evidence="7">The sequence shown here is derived from an EMBL/GenBank/DDBJ whole genome shotgun (WGS) entry which is preliminary data.</text>
</comment>
<evidence type="ECO:0000256" key="1">
    <source>
        <dbReference type="ARBA" id="ARBA00004141"/>
    </source>
</evidence>
<evidence type="ECO:0000256" key="6">
    <source>
        <dbReference type="SAM" id="Phobius"/>
    </source>
</evidence>
<dbReference type="GO" id="GO:0015648">
    <property type="term" value="F:lipid-linked peptidoglycan transporter activity"/>
    <property type="evidence" value="ECO:0007669"/>
    <property type="project" value="TreeGrafter"/>
</dbReference>
<dbReference type="GO" id="GO:0032153">
    <property type="term" value="C:cell division site"/>
    <property type="evidence" value="ECO:0007669"/>
    <property type="project" value="TreeGrafter"/>
</dbReference>
<dbReference type="PANTHER" id="PTHR30474:SF1">
    <property type="entry name" value="PEPTIDOGLYCAN GLYCOSYLTRANSFERASE MRDB"/>
    <property type="match status" value="1"/>
</dbReference>
<dbReference type="InterPro" id="IPR001182">
    <property type="entry name" value="FtsW/RodA"/>
</dbReference>
<feature type="non-terminal residue" evidence="7">
    <location>
        <position position="230"/>
    </location>
</feature>
<evidence type="ECO:0000256" key="4">
    <source>
        <dbReference type="ARBA" id="ARBA00022989"/>
    </source>
</evidence>
<dbReference type="GO" id="GO:0008360">
    <property type="term" value="P:regulation of cell shape"/>
    <property type="evidence" value="ECO:0007669"/>
    <property type="project" value="UniProtKB-KW"/>
</dbReference>
<sequence length="230" mass="25563">MKRSTEFLKSLDVKLILILLALCVTSIAAIYSSQQTGQYGEANFAMKQGLNYIIGVVLLLLVASIDLDQLQKLSWPLYIVGFGSLILLKILPVSTFTPEKLGAKRWFVFPLVGQIQPSEFFKISLLLVVASIAVKHNAQYMARTFQTDLQLVGKIVLVSLPPMAVVYSQPDTGMVFLYAAAIACILFMSGIQKKLIALCTVIPVTILSALIFIYVRYEDFFFNKLVTLLK</sequence>
<feature type="transmembrane region" description="Helical" evidence="6">
    <location>
        <begin position="149"/>
        <end position="167"/>
    </location>
</feature>
<evidence type="ECO:0000313" key="7">
    <source>
        <dbReference type="EMBL" id="TKI86546.1"/>
    </source>
</evidence>
<feature type="transmembrane region" description="Helical" evidence="6">
    <location>
        <begin position="195"/>
        <end position="215"/>
    </location>
</feature>
<accession>A0A4U3ADL2</accession>
<keyword evidence="2 6" id="KW-0812">Transmembrane</keyword>
<dbReference type="GO" id="GO:0005886">
    <property type="term" value="C:plasma membrane"/>
    <property type="evidence" value="ECO:0007669"/>
    <property type="project" value="TreeGrafter"/>
</dbReference>
<keyword evidence="4 6" id="KW-1133">Transmembrane helix</keyword>
<evidence type="ECO:0000256" key="2">
    <source>
        <dbReference type="ARBA" id="ARBA00022692"/>
    </source>
</evidence>
<evidence type="ECO:0000313" key="8">
    <source>
        <dbReference type="Proteomes" id="UP000305222"/>
    </source>
</evidence>
<keyword evidence="5 6" id="KW-0472">Membrane</keyword>
<feature type="transmembrane region" description="Helical" evidence="6">
    <location>
        <begin position="173"/>
        <end position="188"/>
    </location>
</feature>
<evidence type="ECO:0000256" key="5">
    <source>
        <dbReference type="ARBA" id="ARBA00023136"/>
    </source>
</evidence>
<protein>
    <submittedName>
        <fullName evidence="7">Rod shape-determining protein RodA</fullName>
    </submittedName>
</protein>
<organism evidence="7 8">
    <name type="scientific">Bacillus wiedmannii</name>
    <dbReference type="NCBI Taxonomy" id="1890302"/>
    <lineage>
        <taxon>Bacteria</taxon>
        <taxon>Bacillati</taxon>
        <taxon>Bacillota</taxon>
        <taxon>Bacilli</taxon>
        <taxon>Bacillales</taxon>
        <taxon>Bacillaceae</taxon>
        <taxon>Bacillus</taxon>
        <taxon>Bacillus cereus group</taxon>
    </lineage>
</organism>
<comment type="subcellular location">
    <subcellularLocation>
        <location evidence="1">Membrane</location>
        <topology evidence="1">Multi-pass membrane protein</topology>
    </subcellularLocation>
</comment>
<reference evidence="7 8" key="1">
    <citation type="journal article" date="2019" name="Environ. Microbiol.">
        <title>An active ?-lactamase is a part of an orchestrated cell wall stress resistance network of Bacillus subtilis and related rhizosphere species.</title>
        <authorList>
            <person name="Bucher T."/>
            <person name="Keren-Paz A."/>
            <person name="Hausser J."/>
            <person name="Olender T."/>
            <person name="Cytryn E."/>
            <person name="Kolodkin-Gal I."/>
        </authorList>
    </citation>
    <scope>NUCLEOTIDE SEQUENCE [LARGE SCALE GENOMIC DNA]</scope>
    <source>
        <strain evidence="7 8">I5</strain>
    </source>
</reference>
<feature type="transmembrane region" description="Helical" evidence="6">
    <location>
        <begin position="44"/>
        <end position="63"/>
    </location>
</feature>
<dbReference type="Proteomes" id="UP000305222">
    <property type="component" value="Unassembled WGS sequence"/>
</dbReference>
<dbReference type="Pfam" id="PF01098">
    <property type="entry name" value="FTSW_RODA_SPOVE"/>
    <property type="match status" value="1"/>
</dbReference>
<keyword evidence="3" id="KW-0133">Cell shape</keyword>
<dbReference type="AlphaFoldDB" id="A0A4U3ADL2"/>
<evidence type="ECO:0000256" key="3">
    <source>
        <dbReference type="ARBA" id="ARBA00022960"/>
    </source>
</evidence>
<dbReference type="EMBL" id="SZON01002495">
    <property type="protein sequence ID" value="TKI86546.1"/>
    <property type="molecule type" value="Genomic_DNA"/>
</dbReference>
<feature type="transmembrane region" description="Helical" evidence="6">
    <location>
        <begin position="75"/>
        <end position="96"/>
    </location>
</feature>
<proteinExistence type="predicted"/>
<feature type="transmembrane region" description="Helical" evidence="6">
    <location>
        <begin position="12"/>
        <end position="32"/>
    </location>
</feature>
<name>A0A4U3ADL2_9BACI</name>
<dbReference type="GO" id="GO:0051301">
    <property type="term" value="P:cell division"/>
    <property type="evidence" value="ECO:0007669"/>
    <property type="project" value="InterPro"/>
</dbReference>
<dbReference type="PANTHER" id="PTHR30474">
    <property type="entry name" value="CELL CYCLE PROTEIN"/>
    <property type="match status" value="1"/>
</dbReference>
<gene>
    <name evidence="7" type="ORF">FC699_29960</name>
</gene>